<dbReference type="GO" id="GO:0005886">
    <property type="term" value="C:plasma membrane"/>
    <property type="evidence" value="ECO:0007669"/>
    <property type="project" value="UniProtKB-SubCell"/>
</dbReference>
<feature type="transmembrane region" description="Helical" evidence="6">
    <location>
        <begin position="320"/>
        <end position="343"/>
    </location>
</feature>
<keyword evidence="4 6" id="KW-1133">Transmembrane helix</keyword>
<protein>
    <submittedName>
        <fullName evidence="8">MFS transporter</fullName>
    </submittedName>
</protein>
<feature type="transmembrane region" description="Helical" evidence="6">
    <location>
        <begin position="164"/>
        <end position="181"/>
    </location>
</feature>
<name>A0A7J3M340_ARCFL</name>
<keyword evidence="2" id="KW-1003">Cell membrane</keyword>
<evidence type="ECO:0000256" key="1">
    <source>
        <dbReference type="ARBA" id="ARBA00004651"/>
    </source>
</evidence>
<dbReference type="CDD" id="cd17370">
    <property type="entry name" value="MFS_MJ1317_like"/>
    <property type="match status" value="1"/>
</dbReference>
<evidence type="ECO:0000256" key="2">
    <source>
        <dbReference type="ARBA" id="ARBA00022475"/>
    </source>
</evidence>
<feature type="transmembrane region" description="Helical" evidence="6">
    <location>
        <begin position="141"/>
        <end position="158"/>
    </location>
</feature>
<keyword evidence="5 6" id="KW-0472">Membrane</keyword>
<dbReference type="Gene3D" id="1.20.1250.20">
    <property type="entry name" value="MFS general substrate transporter like domains"/>
    <property type="match status" value="2"/>
</dbReference>
<evidence type="ECO:0000256" key="4">
    <source>
        <dbReference type="ARBA" id="ARBA00022989"/>
    </source>
</evidence>
<dbReference type="PANTHER" id="PTHR42688">
    <property type="entry name" value="CONSERVED PROTEIN"/>
    <property type="match status" value="1"/>
</dbReference>
<evidence type="ECO:0000313" key="8">
    <source>
        <dbReference type="EMBL" id="HGT82820.1"/>
    </source>
</evidence>
<evidence type="ECO:0000259" key="7">
    <source>
        <dbReference type="PROSITE" id="PS50850"/>
    </source>
</evidence>
<proteinExistence type="predicted"/>
<dbReference type="InterPro" id="IPR020846">
    <property type="entry name" value="MFS_dom"/>
</dbReference>
<organism evidence="8">
    <name type="scientific">Archaeoglobus fulgidus</name>
    <dbReference type="NCBI Taxonomy" id="2234"/>
    <lineage>
        <taxon>Archaea</taxon>
        <taxon>Methanobacteriati</taxon>
        <taxon>Methanobacteriota</taxon>
        <taxon>Archaeoglobi</taxon>
        <taxon>Archaeoglobales</taxon>
        <taxon>Archaeoglobaceae</taxon>
        <taxon>Archaeoglobus</taxon>
    </lineage>
</organism>
<evidence type="ECO:0000256" key="5">
    <source>
        <dbReference type="ARBA" id="ARBA00023136"/>
    </source>
</evidence>
<dbReference type="Pfam" id="PF07690">
    <property type="entry name" value="MFS_1"/>
    <property type="match status" value="1"/>
</dbReference>
<feature type="transmembrane region" description="Helical" evidence="6">
    <location>
        <begin position="349"/>
        <end position="369"/>
    </location>
</feature>
<feature type="transmembrane region" description="Helical" evidence="6">
    <location>
        <begin position="71"/>
        <end position="102"/>
    </location>
</feature>
<dbReference type="InterPro" id="IPR036259">
    <property type="entry name" value="MFS_trans_sf"/>
</dbReference>
<feature type="transmembrane region" description="Helical" evidence="6">
    <location>
        <begin position="202"/>
        <end position="224"/>
    </location>
</feature>
<dbReference type="AlphaFoldDB" id="A0A7J3M340"/>
<feature type="domain" description="Major facilitator superfamily (MFS) profile" evidence="7">
    <location>
        <begin position="4"/>
        <end position="373"/>
    </location>
</feature>
<dbReference type="SUPFAM" id="SSF103473">
    <property type="entry name" value="MFS general substrate transporter"/>
    <property type="match status" value="1"/>
</dbReference>
<comment type="caution">
    <text evidence="8">The sequence shown here is derived from an EMBL/GenBank/DDBJ whole genome shotgun (WGS) entry which is preliminary data.</text>
</comment>
<dbReference type="EMBL" id="DSYZ01000081">
    <property type="protein sequence ID" value="HGT82820.1"/>
    <property type="molecule type" value="Genomic_DNA"/>
</dbReference>
<gene>
    <name evidence="8" type="ORF">ENT52_03740</name>
</gene>
<accession>A0A7J3M340</accession>
<dbReference type="InterPro" id="IPR011701">
    <property type="entry name" value="MFS"/>
</dbReference>
<dbReference type="PANTHER" id="PTHR42688:SF1">
    <property type="entry name" value="BLR5212 PROTEIN"/>
    <property type="match status" value="1"/>
</dbReference>
<comment type="subcellular location">
    <subcellularLocation>
        <location evidence="1">Cell membrane</location>
        <topology evidence="1">Multi-pass membrane protein</topology>
    </subcellularLocation>
</comment>
<dbReference type="PROSITE" id="PS50850">
    <property type="entry name" value="MFS"/>
    <property type="match status" value="1"/>
</dbReference>
<feature type="transmembrane region" description="Helical" evidence="6">
    <location>
        <begin position="31"/>
        <end position="50"/>
    </location>
</feature>
<evidence type="ECO:0000256" key="6">
    <source>
        <dbReference type="SAM" id="Phobius"/>
    </source>
</evidence>
<keyword evidence="3 6" id="KW-0812">Transmembrane</keyword>
<reference evidence="8" key="1">
    <citation type="journal article" date="2020" name="mSystems">
        <title>Genome- and Community-Level Interaction Insights into Carbon Utilization and Element Cycling Functions of Hydrothermarchaeota in Hydrothermal Sediment.</title>
        <authorList>
            <person name="Zhou Z."/>
            <person name="Liu Y."/>
            <person name="Xu W."/>
            <person name="Pan J."/>
            <person name="Luo Z.H."/>
            <person name="Li M."/>
        </authorList>
    </citation>
    <scope>NUCLEOTIDE SEQUENCE [LARGE SCALE GENOMIC DNA]</scope>
    <source>
        <strain evidence="8">SpSt-587</strain>
    </source>
</reference>
<feature type="transmembrane region" description="Helical" evidence="6">
    <location>
        <begin position="236"/>
        <end position="255"/>
    </location>
</feature>
<dbReference type="InterPro" id="IPR052425">
    <property type="entry name" value="Uncharacterized_MFS-type"/>
</dbReference>
<sequence length="379" mass="41393">MERALRFVLLMGIVSLLGDVAYEGARSVIGAYLATFGISALLLGLVIGFGEFSGYGLRIIFGHLADRSKRYWAFTFTGYALILSIPLIALTDYLAIVLLLIVLERLGKALRSPSRDALLSFATAKIGRGMAFGIHEAVDQIGAFLGPFIFFIVLYFGYGYKEGFLLLFIPTFLMLLVLLVAKKSYAGEELQRREETKLEKVFWLYTIFTVFAVAGSVNFQLLAFHFKLNQVFSDELIPVLYALVMGVDAISAILTGKAYDKIGLKCLALVPILTPISVALSLGAYPVLGLLLVGSVIGMQESVMRAGVAEISGVGKRATAYGILNTGFGLGFFFGSFSMGYLYDLSPDYLVLFSLGTEILAVFVLFSLLKKLRKYPSHG</sequence>
<evidence type="ECO:0000256" key="3">
    <source>
        <dbReference type="ARBA" id="ARBA00022692"/>
    </source>
</evidence>
<dbReference type="GO" id="GO:0022857">
    <property type="term" value="F:transmembrane transporter activity"/>
    <property type="evidence" value="ECO:0007669"/>
    <property type="project" value="InterPro"/>
</dbReference>